<dbReference type="GO" id="GO:0043810">
    <property type="term" value="F:ornithine-acyl [acyl carrier protein] N-acyltransferase activity"/>
    <property type="evidence" value="ECO:0007669"/>
    <property type="project" value="UniProtKB-EC"/>
</dbReference>
<evidence type="ECO:0000256" key="1">
    <source>
        <dbReference type="ARBA" id="ARBA00005189"/>
    </source>
</evidence>
<protein>
    <recommendedName>
        <fullName evidence="8">L-ornithine N(alpha)-acyltransferase</fullName>
        <ecNumber evidence="7">2.3.2.30</ecNumber>
    </recommendedName>
</protein>
<keyword evidence="3" id="KW-0808">Transferase</keyword>
<dbReference type="OrthoDB" id="9787072at2"/>
<dbReference type="InterPro" id="IPR052351">
    <property type="entry name" value="Ornithine_N-alpha-AT"/>
</dbReference>
<dbReference type="GO" id="GO:0006629">
    <property type="term" value="P:lipid metabolic process"/>
    <property type="evidence" value="ECO:0007669"/>
    <property type="project" value="UniProtKB-KW"/>
</dbReference>
<evidence type="ECO:0000256" key="6">
    <source>
        <dbReference type="ARBA" id="ARBA00038095"/>
    </source>
</evidence>
<dbReference type="InterPro" id="IPR016181">
    <property type="entry name" value="Acyl_CoA_acyltransferase"/>
</dbReference>
<keyword evidence="4" id="KW-0443">Lipid metabolism</keyword>
<dbReference type="Gene3D" id="3.40.630.30">
    <property type="match status" value="1"/>
</dbReference>
<keyword evidence="5" id="KW-0012">Acyltransferase</keyword>
<sequence length="288" mass="32284">MIPPDPQFETRFARDAADLEAAQHLRYRVFVEELGADGVLVDHVAQLERDDFDPYFEHLLLIDRTRSGAVREQIVGVYRVLSDERAKVAGRFYSEDEFDLTALKTSGRRLLELGRSCLLPDYRGGMAMFHLWNALAAYVVEENIDVLFGAASFFGTDVQALAEPLSLLHHRHLAPAELRVRTQPGHFHSMNLMPEAQIDRRRAMLNVPSLIKAYLRLGGCVGEGAFVDEAFKTIDVCLVMDTQKLSERQRNIYMRGTENGTGRSTLKGPEKAPEEGPQKGPRTGTAAQ</sequence>
<comment type="catalytic activity">
    <reaction evidence="10">
        <text>a (3R)-hydroxyacyl-[ACP] + L-ornithine = a lyso-ornithine lipid + holo-[ACP] + H(+)</text>
        <dbReference type="Rhea" id="RHEA:20633"/>
        <dbReference type="Rhea" id="RHEA-COMP:9685"/>
        <dbReference type="Rhea" id="RHEA-COMP:9945"/>
        <dbReference type="ChEBI" id="CHEBI:15378"/>
        <dbReference type="ChEBI" id="CHEBI:46911"/>
        <dbReference type="ChEBI" id="CHEBI:64479"/>
        <dbReference type="ChEBI" id="CHEBI:78827"/>
        <dbReference type="ChEBI" id="CHEBI:138482"/>
        <dbReference type="EC" id="2.3.2.30"/>
    </reaction>
    <physiologicalReaction direction="left-to-right" evidence="10">
        <dbReference type="Rhea" id="RHEA:20634"/>
    </physiologicalReaction>
</comment>
<comment type="function">
    <text evidence="9">Catalyzes the first step in the biosynthesis of ornithine lipids, which are phosphorus-free membrane lipids. Catalyzes the 3-hydroxyacyl-acyl carrier protein-dependent acylation of ornithine to form lyso-ornithine lipid (LOL).</text>
</comment>
<dbReference type="PANTHER" id="PTHR37323">
    <property type="entry name" value="GCN5-RELATED N-ACETYLTRANSFERASE"/>
    <property type="match status" value="1"/>
</dbReference>
<evidence type="ECO:0000256" key="9">
    <source>
        <dbReference type="ARBA" id="ARBA00045724"/>
    </source>
</evidence>
<comment type="similarity">
    <text evidence="6">Belongs to the acetyltransferase family. OlsB subfamily.</text>
</comment>
<comment type="pathway">
    <text evidence="1">Lipid metabolism.</text>
</comment>
<dbReference type="AlphaFoldDB" id="A0A1Y5SHU4"/>
<feature type="compositionally biased region" description="Basic and acidic residues" evidence="11">
    <location>
        <begin position="268"/>
        <end position="277"/>
    </location>
</feature>
<evidence type="ECO:0000256" key="2">
    <source>
        <dbReference type="ARBA" id="ARBA00022516"/>
    </source>
</evidence>
<gene>
    <name evidence="12" type="ORF">AQS8620_01573</name>
</gene>
<dbReference type="SUPFAM" id="SSF55729">
    <property type="entry name" value="Acyl-CoA N-acyltransferases (Nat)"/>
    <property type="match status" value="1"/>
</dbReference>
<dbReference type="Pfam" id="PF13444">
    <property type="entry name" value="Acetyltransf_5"/>
    <property type="match status" value="1"/>
</dbReference>
<name>A0A1Y5SHU4_9RHOB</name>
<dbReference type="Proteomes" id="UP000193862">
    <property type="component" value="Unassembled WGS sequence"/>
</dbReference>
<dbReference type="PANTHER" id="PTHR37323:SF1">
    <property type="entry name" value="L-ORNITHINE N(ALPHA)-ACYLTRANSFERASE"/>
    <property type="match status" value="1"/>
</dbReference>
<keyword evidence="13" id="KW-1185">Reference proteome</keyword>
<evidence type="ECO:0000256" key="10">
    <source>
        <dbReference type="ARBA" id="ARBA00047785"/>
    </source>
</evidence>
<feature type="region of interest" description="Disordered" evidence="11">
    <location>
        <begin position="250"/>
        <end position="288"/>
    </location>
</feature>
<accession>A0A1Y5SHU4</accession>
<keyword evidence="2" id="KW-0444">Lipid biosynthesis</keyword>
<evidence type="ECO:0000313" key="12">
    <source>
        <dbReference type="EMBL" id="SLN41134.1"/>
    </source>
</evidence>
<proteinExistence type="inferred from homology"/>
<evidence type="ECO:0000313" key="13">
    <source>
        <dbReference type="Proteomes" id="UP000193862"/>
    </source>
</evidence>
<reference evidence="12 13" key="1">
    <citation type="submission" date="2017-03" db="EMBL/GenBank/DDBJ databases">
        <authorList>
            <person name="Afonso C.L."/>
            <person name="Miller P.J."/>
            <person name="Scott M.A."/>
            <person name="Spackman E."/>
            <person name="Goraichik I."/>
            <person name="Dimitrov K.M."/>
            <person name="Suarez D.L."/>
            <person name="Swayne D.E."/>
        </authorList>
    </citation>
    <scope>NUCLEOTIDE SEQUENCE [LARGE SCALE GENOMIC DNA]</scope>
    <source>
        <strain evidence="12 13">CECT 8620</strain>
    </source>
</reference>
<evidence type="ECO:0000256" key="8">
    <source>
        <dbReference type="ARBA" id="ARBA00039866"/>
    </source>
</evidence>
<dbReference type="EC" id="2.3.2.30" evidence="7"/>
<evidence type="ECO:0000256" key="4">
    <source>
        <dbReference type="ARBA" id="ARBA00023098"/>
    </source>
</evidence>
<evidence type="ECO:0000256" key="3">
    <source>
        <dbReference type="ARBA" id="ARBA00022679"/>
    </source>
</evidence>
<evidence type="ECO:0000256" key="5">
    <source>
        <dbReference type="ARBA" id="ARBA00023315"/>
    </source>
</evidence>
<dbReference type="RefSeq" id="WP_085836286.1">
    <property type="nucleotide sequence ID" value="NZ_FWFS01000005.1"/>
</dbReference>
<dbReference type="EMBL" id="FWFS01000005">
    <property type="protein sequence ID" value="SLN41134.1"/>
    <property type="molecule type" value="Genomic_DNA"/>
</dbReference>
<evidence type="ECO:0000256" key="7">
    <source>
        <dbReference type="ARBA" id="ARBA00039058"/>
    </source>
</evidence>
<organism evidence="12 13">
    <name type="scientific">Aquimixticola soesokkakensis</name>
    <dbReference type="NCBI Taxonomy" id="1519096"/>
    <lineage>
        <taxon>Bacteria</taxon>
        <taxon>Pseudomonadati</taxon>
        <taxon>Pseudomonadota</taxon>
        <taxon>Alphaproteobacteria</taxon>
        <taxon>Rhodobacterales</taxon>
        <taxon>Paracoccaceae</taxon>
        <taxon>Aquimixticola</taxon>
    </lineage>
</organism>
<evidence type="ECO:0000256" key="11">
    <source>
        <dbReference type="SAM" id="MobiDB-lite"/>
    </source>
</evidence>